<dbReference type="AlphaFoldDB" id="A0A1T5DFI7"/>
<dbReference type="EMBL" id="FUYV01000004">
    <property type="protein sequence ID" value="SKB70455.1"/>
    <property type="molecule type" value="Genomic_DNA"/>
</dbReference>
<dbReference type="SUPFAM" id="SSF54211">
    <property type="entry name" value="Ribosomal protein S5 domain 2-like"/>
    <property type="match status" value="1"/>
</dbReference>
<dbReference type="GO" id="GO:0006446">
    <property type="term" value="P:regulation of translational initiation"/>
    <property type="evidence" value="ECO:0007669"/>
    <property type="project" value="TreeGrafter"/>
</dbReference>
<sequence>MFMELSDTYKTLAEPAEGLYKEKGSKFLAFAWPVETEIEIKELIDQVKARYYDARHHCYAWQLGNDGMHFRVNDDGEPSGTAGKPIHGQIKSYEITNVLIVVVRYFGGTKLGTSGLIQAYKESAADAISNGIIVERTIDKQLTIHFAYENMNDAMRVIKEMEPAIVHQDFNLRCEMVLSIRESKYMELSSRFEQLMGVSLVDEKP</sequence>
<name>A0A1T5DFI7_9BACT</name>
<organism evidence="3 4">
    <name type="scientific">Alkalitalea saponilacus</name>
    <dbReference type="NCBI Taxonomy" id="889453"/>
    <lineage>
        <taxon>Bacteria</taxon>
        <taxon>Pseudomonadati</taxon>
        <taxon>Bacteroidota</taxon>
        <taxon>Bacteroidia</taxon>
        <taxon>Marinilabiliales</taxon>
        <taxon>Marinilabiliaceae</taxon>
        <taxon>Alkalitalea</taxon>
    </lineage>
</organism>
<dbReference type="InterPro" id="IPR020568">
    <property type="entry name" value="Ribosomal_Su5_D2-typ_SF"/>
</dbReference>
<dbReference type="Proteomes" id="UP000191055">
    <property type="component" value="Unassembled WGS sequence"/>
</dbReference>
<comment type="similarity">
    <text evidence="1">Belongs to the IMPACT family.</text>
</comment>
<dbReference type="InterPro" id="IPR001498">
    <property type="entry name" value="Impact_N"/>
</dbReference>
<protein>
    <submittedName>
        <fullName evidence="3">Uncharacterized protein, YigZ family</fullName>
    </submittedName>
</protein>
<dbReference type="Pfam" id="PF01205">
    <property type="entry name" value="Impact_N"/>
    <property type="match status" value="1"/>
</dbReference>
<dbReference type="PANTHER" id="PTHR16301">
    <property type="entry name" value="IMPACT-RELATED"/>
    <property type="match status" value="1"/>
</dbReference>
<keyword evidence="4" id="KW-1185">Reference proteome</keyword>
<gene>
    <name evidence="3" type="ORF">SAMN03080601_01096</name>
</gene>
<dbReference type="InterPro" id="IPR036956">
    <property type="entry name" value="Impact_N_sf"/>
</dbReference>
<evidence type="ECO:0000313" key="3">
    <source>
        <dbReference type="EMBL" id="SKB70455.1"/>
    </source>
</evidence>
<dbReference type="GO" id="GO:0005737">
    <property type="term" value="C:cytoplasm"/>
    <property type="evidence" value="ECO:0007669"/>
    <property type="project" value="TreeGrafter"/>
</dbReference>
<dbReference type="Gene3D" id="3.30.230.30">
    <property type="entry name" value="Impact, N-terminal domain"/>
    <property type="match status" value="1"/>
</dbReference>
<dbReference type="PANTHER" id="PTHR16301:SF20">
    <property type="entry name" value="IMPACT FAMILY MEMBER YIGZ"/>
    <property type="match status" value="1"/>
</dbReference>
<dbReference type="STRING" id="889453.SAMN03080601_01096"/>
<evidence type="ECO:0000313" key="4">
    <source>
        <dbReference type="Proteomes" id="UP000191055"/>
    </source>
</evidence>
<accession>A0A1T5DFI7</accession>
<dbReference type="InterPro" id="IPR023582">
    <property type="entry name" value="Impact"/>
</dbReference>
<proteinExistence type="inferred from homology"/>
<evidence type="ECO:0000259" key="2">
    <source>
        <dbReference type="Pfam" id="PF01205"/>
    </source>
</evidence>
<feature type="domain" description="Impact N-terminal" evidence="2">
    <location>
        <begin position="23"/>
        <end position="128"/>
    </location>
</feature>
<evidence type="ECO:0000256" key="1">
    <source>
        <dbReference type="ARBA" id="ARBA00007665"/>
    </source>
</evidence>
<reference evidence="3 4" key="1">
    <citation type="submission" date="2017-02" db="EMBL/GenBank/DDBJ databases">
        <authorList>
            <person name="Peterson S.W."/>
        </authorList>
    </citation>
    <scope>NUCLEOTIDE SEQUENCE [LARGE SCALE GENOMIC DNA]</scope>
    <source>
        <strain evidence="3 4">DSM 24412</strain>
    </source>
</reference>